<feature type="compositionally biased region" description="Gly residues" evidence="1">
    <location>
        <begin position="198"/>
        <end position="209"/>
    </location>
</feature>
<dbReference type="AlphaFoldDB" id="A0A2K4ZFS2"/>
<dbReference type="OrthoDB" id="1650656at2"/>
<sequence length="269" mass="28126">MKRKLICAALGVLLLGGSRLTAEAEDYQGGDWKVEFTGKEMVSNFTSADLSEAVYALQPGDSVTISLDLENKSGGSSEWYMTNRVLASLEDSSSEARGGAYVYRLTYTEGNGTVTTLFESESIGGEGKSAAGLGLHEAAESLDEYFRLDTLSAGEKGKVTLMVALDGETQGNAYQNTLADLRMNFAVDTLNTVADDGSNGGNDGNGGGDSADNRDQISGGGSHSYTTGGVKTGDYSNLALWSALAFASGAVLLVMALLGMKKDRKEEAA</sequence>
<dbReference type="RefSeq" id="WP_103239394.1">
    <property type="nucleotide sequence ID" value="NZ_JANJZD010000009.1"/>
</dbReference>
<keyword evidence="3" id="KW-0732">Signal</keyword>
<dbReference type="EMBL" id="OFSM01000009">
    <property type="protein sequence ID" value="SOY29286.1"/>
    <property type="molecule type" value="Genomic_DNA"/>
</dbReference>
<keyword evidence="2" id="KW-0812">Transmembrane</keyword>
<feature type="transmembrane region" description="Helical" evidence="2">
    <location>
        <begin position="238"/>
        <end position="258"/>
    </location>
</feature>
<accession>A0A2K4ZFS2</accession>
<gene>
    <name evidence="4" type="ORF">AMURIS_02001</name>
</gene>
<protein>
    <recommendedName>
        <fullName evidence="6">Sortase B cell surface sorting signal</fullName>
    </recommendedName>
</protein>
<evidence type="ECO:0000313" key="4">
    <source>
        <dbReference type="EMBL" id="SOY29286.1"/>
    </source>
</evidence>
<feature type="signal peptide" evidence="3">
    <location>
        <begin position="1"/>
        <end position="24"/>
    </location>
</feature>
<evidence type="ECO:0000256" key="1">
    <source>
        <dbReference type="SAM" id="MobiDB-lite"/>
    </source>
</evidence>
<feature type="chain" id="PRO_5014383781" description="Sortase B cell surface sorting signal" evidence="3">
    <location>
        <begin position="25"/>
        <end position="269"/>
    </location>
</feature>
<evidence type="ECO:0000256" key="3">
    <source>
        <dbReference type="SAM" id="SignalP"/>
    </source>
</evidence>
<reference evidence="4 5" key="1">
    <citation type="submission" date="2018-01" db="EMBL/GenBank/DDBJ databases">
        <authorList>
            <person name="Gaut B.S."/>
            <person name="Morton B.R."/>
            <person name="Clegg M.T."/>
            <person name="Duvall M.R."/>
        </authorList>
    </citation>
    <scope>NUCLEOTIDE SEQUENCE [LARGE SCALE GENOMIC DNA]</scope>
    <source>
        <strain evidence="4">GP69</strain>
    </source>
</reference>
<evidence type="ECO:0008006" key="6">
    <source>
        <dbReference type="Google" id="ProtNLM"/>
    </source>
</evidence>
<keyword evidence="2" id="KW-0472">Membrane</keyword>
<dbReference type="Proteomes" id="UP000236311">
    <property type="component" value="Unassembled WGS sequence"/>
</dbReference>
<keyword evidence="2" id="KW-1133">Transmembrane helix</keyword>
<keyword evidence="5" id="KW-1185">Reference proteome</keyword>
<evidence type="ECO:0000313" key="5">
    <source>
        <dbReference type="Proteomes" id="UP000236311"/>
    </source>
</evidence>
<name>A0A2K4ZFS2_9FIRM</name>
<organism evidence="4 5">
    <name type="scientific">Acetatifactor muris</name>
    <dbReference type="NCBI Taxonomy" id="879566"/>
    <lineage>
        <taxon>Bacteria</taxon>
        <taxon>Bacillati</taxon>
        <taxon>Bacillota</taxon>
        <taxon>Clostridia</taxon>
        <taxon>Lachnospirales</taxon>
        <taxon>Lachnospiraceae</taxon>
        <taxon>Acetatifactor</taxon>
    </lineage>
</organism>
<feature type="region of interest" description="Disordered" evidence="1">
    <location>
        <begin position="194"/>
        <end position="225"/>
    </location>
</feature>
<evidence type="ECO:0000256" key="2">
    <source>
        <dbReference type="SAM" id="Phobius"/>
    </source>
</evidence>
<proteinExistence type="predicted"/>